<evidence type="ECO:0000313" key="6">
    <source>
        <dbReference type="Proteomes" id="UP000198915"/>
    </source>
</evidence>
<dbReference type="GO" id="GO:0006310">
    <property type="term" value="P:DNA recombination"/>
    <property type="evidence" value="ECO:0007669"/>
    <property type="project" value="UniProtKB-KW"/>
</dbReference>
<protein>
    <submittedName>
        <fullName evidence="5">Site-specific recombinase XerD</fullName>
    </submittedName>
</protein>
<dbReference type="PANTHER" id="PTHR30349">
    <property type="entry name" value="PHAGE INTEGRASE-RELATED"/>
    <property type="match status" value="1"/>
</dbReference>
<keyword evidence="2" id="KW-0238">DNA-binding</keyword>
<dbReference type="InterPro" id="IPR002104">
    <property type="entry name" value="Integrase_catalytic"/>
</dbReference>
<reference evidence="6" key="1">
    <citation type="submission" date="2016-10" db="EMBL/GenBank/DDBJ databases">
        <authorList>
            <person name="Varghese N."/>
            <person name="Submissions S."/>
        </authorList>
    </citation>
    <scope>NUCLEOTIDE SEQUENCE [LARGE SCALE GENOMIC DNA]</scope>
    <source>
        <strain evidence="6">OK042</strain>
    </source>
</reference>
<dbReference type="Proteomes" id="UP000198915">
    <property type="component" value="Unassembled WGS sequence"/>
</dbReference>
<comment type="similarity">
    <text evidence="1">Belongs to the 'phage' integrase family.</text>
</comment>
<name>A0A1I4E1N6_9BACL</name>
<evidence type="ECO:0000256" key="3">
    <source>
        <dbReference type="ARBA" id="ARBA00023172"/>
    </source>
</evidence>
<gene>
    <name evidence="5" type="ORF">SAMN05518846_1282</name>
</gene>
<evidence type="ECO:0000256" key="2">
    <source>
        <dbReference type="ARBA" id="ARBA00023125"/>
    </source>
</evidence>
<dbReference type="InterPro" id="IPR011010">
    <property type="entry name" value="DNA_brk_join_enz"/>
</dbReference>
<dbReference type="PROSITE" id="PS51898">
    <property type="entry name" value="TYR_RECOMBINASE"/>
    <property type="match status" value="1"/>
</dbReference>
<evidence type="ECO:0000259" key="4">
    <source>
        <dbReference type="PROSITE" id="PS51898"/>
    </source>
</evidence>
<dbReference type="InterPro" id="IPR050090">
    <property type="entry name" value="Tyrosine_recombinase_XerCD"/>
</dbReference>
<dbReference type="EMBL" id="FORT01000028">
    <property type="protein sequence ID" value="SFK99672.1"/>
    <property type="molecule type" value="Genomic_DNA"/>
</dbReference>
<dbReference type="PANTHER" id="PTHR30349:SF41">
    <property type="entry name" value="INTEGRASE_RECOMBINASE PROTEIN MJ0367-RELATED"/>
    <property type="match status" value="1"/>
</dbReference>
<proteinExistence type="inferred from homology"/>
<dbReference type="SUPFAM" id="SSF56349">
    <property type="entry name" value="DNA breaking-rejoining enzymes"/>
    <property type="match status" value="1"/>
</dbReference>
<evidence type="ECO:0000256" key="1">
    <source>
        <dbReference type="ARBA" id="ARBA00008857"/>
    </source>
</evidence>
<dbReference type="RefSeq" id="WP_092277230.1">
    <property type="nucleotide sequence ID" value="NZ_FORT01000028.1"/>
</dbReference>
<sequence length="327" mass="38798">MNLLLKEIDDFILSSKVIPRTRKRYLEDLHKFTIFLSRITGESSSEIHLEKIYILKDIKGKIYSYKPINYLLIDEFLLECLSKSYSYLYKAKCTLGSFFRYLERRYHFDNPMKEIKTKLRDSKPEKTKIIVLSRQQVLKFLYVMVKFSENFIRDLLLFTLLITTGCRVSEILNLKVSDFNVHTNFFRCWMSKTKRERLVVLLPEVFNLVKYFASLNNYSDDDYLFFSESSHAVLKTSDTTVLFHNYLDKAGLPKARVHSLRHLFAVLMYEAGSELPIIQQLLGHENMSSTEIYLKSHVVRNYNMIIKQNESVFSFYNKRKKQRGNQI</sequence>
<dbReference type="Pfam" id="PF00589">
    <property type="entry name" value="Phage_integrase"/>
    <property type="match status" value="1"/>
</dbReference>
<dbReference type="AlphaFoldDB" id="A0A1I4E1N6"/>
<dbReference type="Gene3D" id="1.10.443.10">
    <property type="entry name" value="Intergrase catalytic core"/>
    <property type="match status" value="1"/>
</dbReference>
<dbReference type="STRING" id="1884381.SAMN05518846_1282"/>
<keyword evidence="3" id="KW-0233">DNA recombination</keyword>
<dbReference type="GO" id="GO:0015074">
    <property type="term" value="P:DNA integration"/>
    <property type="evidence" value="ECO:0007669"/>
    <property type="project" value="InterPro"/>
</dbReference>
<organism evidence="5 6">
    <name type="scientific">Brevibacillus centrosporus</name>
    <dbReference type="NCBI Taxonomy" id="54910"/>
    <lineage>
        <taxon>Bacteria</taxon>
        <taxon>Bacillati</taxon>
        <taxon>Bacillota</taxon>
        <taxon>Bacilli</taxon>
        <taxon>Bacillales</taxon>
        <taxon>Paenibacillaceae</taxon>
        <taxon>Brevibacillus</taxon>
    </lineage>
</organism>
<dbReference type="InterPro" id="IPR013762">
    <property type="entry name" value="Integrase-like_cat_sf"/>
</dbReference>
<feature type="domain" description="Tyr recombinase" evidence="4">
    <location>
        <begin position="127"/>
        <end position="306"/>
    </location>
</feature>
<accession>A0A1I4E1N6</accession>
<evidence type="ECO:0000313" key="5">
    <source>
        <dbReference type="EMBL" id="SFK99672.1"/>
    </source>
</evidence>
<keyword evidence="6" id="KW-1185">Reference proteome</keyword>
<dbReference type="GO" id="GO:0003677">
    <property type="term" value="F:DNA binding"/>
    <property type="evidence" value="ECO:0007669"/>
    <property type="project" value="UniProtKB-KW"/>
</dbReference>